<dbReference type="EMBL" id="BGPR01000743">
    <property type="protein sequence ID" value="GBM33861.1"/>
    <property type="molecule type" value="Genomic_DNA"/>
</dbReference>
<dbReference type="AlphaFoldDB" id="A0A4Y2EYF1"/>
<gene>
    <name evidence="1" type="ORF">AVEN_175694_2</name>
</gene>
<dbReference type="Proteomes" id="UP000499080">
    <property type="component" value="Unassembled WGS sequence"/>
</dbReference>
<organism evidence="1 2">
    <name type="scientific">Araneus ventricosus</name>
    <name type="common">Orbweaver spider</name>
    <name type="synonym">Epeira ventricosa</name>
    <dbReference type="NCBI Taxonomy" id="182803"/>
    <lineage>
        <taxon>Eukaryota</taxon>
        <taxon>Metazoa</taxon>
        <taxon>Ecdysozoa</taxon>
        <taxon>Arthropoda</taxon>
        <taxon>Chelicerata</taxon>
        <taxon>Arachnida</taxon>
        <taxon>Araneae</taxon>
        <taxon>Araneomorphae</taxon>
        <taxon>Entelegynae</taxon>
        <taxon>Araneoidea</taxon>
        <taxon>Araneidae</taxon>
        <taxon>Araneus</taxon>
    </lineage>
</organism>
<keyword evidence="2" id="KW-1185">Reference proteome</keyword>
<proteinExistence type="predicted"/>
<protein>
    <recommendedName>
        <fullName evidence="3">Tc1-like transposase DDE domain-containing protein</fullName>
    </recommendedName>
</protein>
<sequence>MSSRYRLDDFTRGSIIGKVEERRKITDVSREFDIACSVVSSFWKAFKTTGMCNKRHGGERRISRETIDGRLVEARGSVFHRIVDTNWRDLARDWYCLSSRKYSGRRPVFDMQYPGTAQHHVQCHTLLHVVAADTMTGLRYIDEVIPHLRLFHGPVGNIFVCMDDNTPYHRTLIVQECIDSEVSQHIAWPERSGD</sequence>
<dbReference type="OrthoDB" id="4843387at2759"/>
<evidence type="ECO:0000313" key="1">
    <source>
        <dbReference type="EMBL" id="GBM33861.1"/>
    </source>
</evidence>
<evidence type="ECO:0008006" key="3">
    <source>
        <dbReference type="Google" id="ProtNLM"/>
    </source>
</evidence>
<name>A0A4Y2EYF1_ARAVE</name>
<evidence type="ECO:0000313" key="2">
    <source>
        <dbReference type="Proteomes" id="UP000499080"/>
    </source>
</evidence>
<reference evidence="1 2" key="1">
    <citation type="journal article" date="2019" name="Sci. Rep.">
        <title>Orb-weaving spider Araneus ventricosus genome elucidates the spidroin gene catalogue.</title>
        <authorList>
            <person name="Kono N."/>
            <person name="Nakamura H."/>
            <person name="Ohtoshi R."/>
            <person name="Moran D.A.P."/>
            <person name="Shinohara A."/>
            <person name="Yoshida Y."/>
            <person name="Fujiwara M."/>
            <person name="Mori M."/>
            <person name="Tomita M."/>
            <person name="Arakawa K."/>
        </authorList>
    </citation>
    <scope>NUCLEOTIDE SEQUENCE [LARGE SCALE GENOMIC DNA]</scope>
</reference>
<accession>A0A4Y2EYF1</accession>
<comment type="caution">
    <text evidence="1">The sequence shown here is derived from an EMBL/GenBank/DDBJ whole genome shotgun (WGS) entry which is preliminary data.</text>
</comment>